<dbReference type="InterPro" id="IPR008271">
    <property type="entry name" value="Ser/Thr_kinase_AS"/>
</dbReference>
<evidence type="ECO:0000256" key="10">
    <source>
        <dbReference type="RuleBase" id="RU000304"/>
    </source>
</evidence>
<dbReference type="SMART" id="SM00220">
    <property type="entry name" value="S_TKc"/>
    <property type="match status" value="1"/>
</dbReference>
<evidence type="ECO:0000313" key="14">
    <source>
        <dbReference type="Proteomes" id="UP000694389"/>
    </source>
</evidence>
<dbReference type="FunFam" id="3.30.200.20:FF:000163">
    <property type="entry name" value="SRSF protein kinase 2 isoform X1"/>
    <property type="match status" value="1"/>
</dbReference>
<dbReference type="Proteomes" id="UP000694389">
    <property type="component" value="Unassembled WGS sequence"/>
</dbReference>
<dbReference type="GO" id="GO:0005737">
    <property type="term" value="C:cytoplasm"/>
    <property type="evidence" value="ECO:0007669"/>
    <property type="project" value="TreeGrafter"/>
</dbReference>
<dbReference type="Ensembl" id="ENSDLAT00005064868.2">
    <property type="protein sequence ID" value="ENSDLAP00005061265.2"/>
    <property type="gene ID" value="ENSDLAG00005025559.2"/>
</dbReference>
<dbReference type="InterPro" id="IPR017441">
    <property type="entry name" value="Protein_kinase_ATP_BS"/>
</dbReference>
<evidence type="ECO:0000256" key="3">
    <source>
        <dbReference type="ARBA" id="ARBA00022679"/>
    </source>
</evidence>
<dbReference type="GO" id="GO:0050684">
    <property type="term" value="P:regulation of mRNA processing"/>
    <property type="evidence" value="ECO:0007669"/>
    <property type="project" value="TreeGrafter"/>
</dbReference>
<dbReference type="GO" id="GO:0004674">
    <property type="term" value="F:protein serine/threonine kinase activity"/>
    <property type="evidence" value="ECO:0007669"/>
    <property type="project" value="UniProtKB-KW"/>
</dbReference>
<reference evidence="13" key="2">
    <citation type="submission" date="2025-09" db="UniProtKB">
        <authorList>
            <consortium name="Ensembl"/>
        </authorList>
    </citation>
    <scope>IDENTIFICATION</scope>
</reference>
<evidence type="ECO:0000256" key="5">
    <source>
        <dbReference type="ARBA" id="ARBA00022777"/>
    </source>
</evidence>
<dbReference type="SUPFAM" id="SSF56112">
    <property type="entry name" value="Protein kinase-like (PK-like)"/>
    <property type="match status" value="1"/>
</dbReference>
<dbReference type="PANTHER" id="PTHR47634">
    <property type="entry name" value="PROTEIN KINASE DOMAIN-CONTAINING PROTEIN-RELATED"/>
    <property type="match status" value="1"/>
</dbReference>
<evidence type="ECO:0000256" key="4">
    <source>
        <dbReference type="ARBA" id="ARBA00022741"/>
    </source>
</evidence>
<gene>
    <name evidence="13" type="primary">LOC127371605</name>
</gene>
<evidence type="ECO:0000256" key="7">
    <source>
        <dbReference type="ARBA" id="ARBA00047899"/>
    </source>
</evidence>
<feature type="binding site" evidence="9">
    <location>
        <position position="122"/>
    </location>
    <ligand>
        <name>ATP</name>
        <dbReference type="ChEBI" id="CHEBI:30616"/>
    </ligand>
</feature>
<dbReference type="GO" id="GO:0000245">
    <property type="term" value="P:spliceosomal complex assembly"/>
    <property type="evidence" value="ECO:0007669"/>
    <property type="project" value="TreeGrafter"/>
</dbReference>
<keyword evidence="5" id="KW-0418">Kinase</keyword>
<evidence type="ECO:0000256" key="1">
    <source>
        <dbReference type="ARBA" id="ARBA00012513"/>
    </source>
</evidence>
<feature type="region of interest" description="Disordered" evidence="11">
    <location>
        <begin position="16"/>
        <end position="69"/>
    </location>
</feature>
<evidence type="ECO:0000256" key="9">
    <source>
        <dbReference type="PROSITE-ProRule" id="PRU10141"/>
    </source>
</evidence>
<dbReference type="PANTHER" id="PTHR47634:SF20">
    <property type="entry name" value="SRSF PROTEIN KINASE 3"/>
    <property type="match status" value="1"/>
</dbReference>
<protein>
    <recommendedName>
        <fullName evidence="1">non-specific serine/threonine protein kinase</fullName>
        <ecNumber evidence="1">2.7.11.1</ecNumber>
    </recommendedName>
</protein>
<dbReference type="GeneTree" id="ENSGT00940000157877"/>
<comment type="similarity">
    <text evidence="10">Belongs to the protein kinase superfamily.</text>
</comment>
<feature type="domain" description="Protein kinase" evidence="12">
    <location>
        <begin position="93"/>
        <end position="452"/>
    </location>
</feature>
<organism evidence="13 14">
    <name type="scientific">Dicentrarchus labrax</name>
    <name type="common">European seabass</name>
    <name type="synonym">Morone labrax</name>
    <dbReference type="NCBI Taxonomy" id="13489"/>
    <lineage>
        <taxon>Eukaryota</taxon>
        <taxon>Metazoa</taxon>
        <taxon>Chordata</taxon>
        <taxon>Craniata</taxon>
        <taxon>Vertebrata</taxon>
        <taxon>Euteleostomi</taxon>
        <taxon>Actinopterygii</taxon>
        <taxon>Neopterygii</taxon>
        <taxon>Teleostei</taxon>
        <taxon>Neoteleostei</taxon>
        <taxon>Acanthomorphata</taxon>
        <taxon>Eupercaria</taxon>
        <taxon>Moronidae</taxon>
        <taxon>Dicentrarchus</taxon>
    </lineage>
</organism>
<keyword evidence="6 9" id="KW-0067">ATP-binding</keyword>
<keyword evidence="2 10" id="KW-0723">Serine/threonine-protein kinase</keyword>
<dbReference type="PROSITE" id="PS50011">
    <property type="entry name" value="PROTEIN_KINASE_DOM"/>
    <property type="match status" value="1"/>
</dbReference>
<dbReference type="GO" id="GO:0005524">
    <property type="term" value="F:ATP binding"/>
    <property type="evidence" value="ECO:0007669"/>
    <property type="project" value="UniProtKB-UniRule"/>
</dbReference>
<dbReference type="InterPro" id="IPR051334">
    <property type="entry name" value="SRPK"/>
</dbReference>
<evidence type="ECO:0000313" key="13">
    <source>
        <dbReference type="Ensembl" id="ENSDLAP00005061265.2"/>
    </source>
</evidence>
<evidence type="ECO:0000256" key="6">
    <source>
        <dbReference type="ARBA" id="ARBA00022840"/>
    </source>
</evidence>
<dbReference type="AlphaFoldDB" id="A0A8C4IV50"/>
<evidence type="ECO:0000256" key="8">
    <source>
        <dbReference type="ARBA" id="ARBA00048679"/>
    </source>
</evidence>
<dbReference type="InterPro" id="IPR000719">
    <property type="entry name" value="Prot_kinase_dom"/>
</dbReference>
<dbReference type="GO" id="GO:0005634">
    <property type="term" value="C:nucleus"/>
    <property type="evidence" value="ECO:0007669"/>
    <property type="project" value="TreeGrafter"/>
</dbReference>
<evidence type="ECO:0000259" key="12">
    <source>
        <dbReference type="PROSITE" id="PS50011"/>
    </source>
</evidence>
<dbReference type="PROSITE" id="PS00108">
    <property type="entry name" value="PROTEIN_KINASE_ST"/>
    <property type="match status" value="1"/>
</dbReference>
<dbReference type="Gene3D" id="1.10.510.10">
    <property type="entry name" value="Transferase(Phosphotransferase) domain 1"/>
    <property type="match status" value="1"/>
</dbReference>
<dbReference type="Pfam" id="PF00069">
    <property type="entry name" value="Pkinase"/>
    <property type="match status" value="2"/>
</dbReference>
<dbReference type="EC" id="2.7.11.1" evidence="1"/>
<sequence length="454" mass="50992">MSSSYAAAISALLSASSPNQPVKPSPHPSPDAAGSPKPSPLPSKSALCPPAAQIPPHSPEPLGSYDEQQENPADYGIGGYYHVEIGEIFVDRYQVVKKLGWGHFSTVWLCWDIVKRRFVALKVVKSAQTFTETALDEIKLLKCVRDMDPKDPKRERVVHLIDDFRITAATGEHVCMVLEVLGHQLLRWIIKSNYTGLPLPCVKSIIRQVLQGLDYLHTKCKIIHTDIKPENILLRVDEVYIQKLAANTKLWQLPVSSSDFLHCHIRLCISGVSDSDVLLDLLKPQNADKIFIKIADLGNACWVNKHFTEDIQTCQYRSVEVLIGADYDTPADIWSTACMAFELATGDYLFDPQAGATFSREEDHIAHIIELLGTLPSQFALSGRNAKQYFNHKGQLRHISKLKPWSLFEILLDKYEWPRDEAGQFSSFLLTMLELLPEQRATAAQCLKHPWITS</sequence>
<dbReference type="InterPro" id="IPR011009">
    <property type="entry name" value="Kinase-like_dom_sf"/>
</dbReference>
<keyword evidence="14" id="KW-1185">Reference proteome</keyword>
<keyword evidence="3" id="KW-0808">Transferase</keyword>
<accession>A0A8C4IV50</accession>
<evidence type="ECO:0000256" key="2">
    <source>
        <dbReference type="ARBA" id="ARBA00022527"/>
    </source>
</evidence>
<evidence type="ECO:0000256" key="11">
    <source>
        <dbReference type="SAM" id="MobiDB-lite"/>
    </source>
</evidence>
<dbReference type="GO" id="GO:0035556">
    <property type="term" value="P:intracellular signal transduction"/>
    <property type="evidence" value="ECO:0007669"/>
    <property type="project" value="TreeGrafter"/>
</dbReference>
<reference evidence="13" key="1">
    <citation type="submission" date="2025-08" db="UniProtKB">
        <authorList>
            <consortium name="Ensembl"/>
        </authorList>
    </citation>
    <scope>IDENTIFICATION</scope>
</reference>
<comment type="catalytic activity">
    <reaction evidence="7">
        <text>L-threonyl-[protein] + ATP = O-phospho-L-threonyl-[protein] + ADP + H(+)</text>
        <dbReference type="Rhea" id="RHEA:46608"/>
        <dbReference type="Rhea" id="RHEA-COMP:11060"/>
        <dbReference type="Rhea" id="RHEA-COMP:11605"/>
        <dbReference type="ChEBI" id="CHEBI:15378"/>
        <dbReference type="ChEBI" id="CHEBI:30013"/>
        <dbReference type="ChEBI" id="CHEBI:30616"/>
        <dbReference type="ChEBI" id="CHEBI:61977"/>
        <dbReference type="ChEBI" id="CHEBI:456216"/>
        <dbReference type="EC" id="2.7.11.1"/>
    </reaction>
</comment>
<dbReference type="FunFam" id="1.10.510.10:FF:000275">
    <property type="entry name" value="SRSF protein kinase 2 isoform X3"/>
    <property type="match status" value="1"/>
</dbReference>
<keyword evidence="4 9" id="KW-0547">Nucleotide-binding</keyword>
<dbReference type="Gene3D" id="3.30.200.20">
    <property type="entry name" value="Phosphorylase Kinase, domain 1"/>
    <property type="match status" value="1"/>
</dbReference>
<comment type="catalytic activity">
    <reaction evidence="8">
        <text>L-seryl-[protein] + ATP = O-phospho-L-seryl-[protein] + ADP + H(+)</text>
        <dbReference type="Rhea" id="RHEA:17989"/>
        <dbReference type="Rhea" id="RHEA-COMP:9863"/>
        <dbReference type="Rhea" id="RHEA-COMP:11604"/>
        <dbReference type="ChEBI" id="CHEBI:15378"/>
        <dbReference type="ChEBI" id="CHEBI:29999"/>
        <dbReference type="ChEBI" id="CHEBI:30616"/>
        <dbReference type="ChEBI" id="CHEBI:83421"/>
        <dbReference type="ChEBI" id="CHEBI:456216"/>
        <dbReference type="EC" id="2.7.11.1"/>
    </reaction>
</comment>
<dbReference type="PROSITE" id="PS00107">
    <property type="entry name" value="PROTEIN_KINASE_ATP"/>
    <property type="match status" value="1"/>
</dbReference>
<name>A0A8C4IV50_DICLA</name>
<feature type="compositionally biased region" description="Low complexity" evidence="11">
    <location>
        <begin position="32"/>
        <end position="51"/>
    </location>
</feature>
<proteinExistence type="inferred from homology"/>